<dbReference type="InterPro" id="IPR036640">
    <property type="entry name" value="ABC1_TM_sf"/>
</dbReference>
<dbReference type="InterPro" id="IPR011527">
    <property type="entry name" value="ABC1_TM_dom"/>
</dbReference>
<comment type="caution">
    <text evidence="10">The sequence shown here is derived from an EMBL/GenBank/DDBJ whole genome shotgun (WGS) entry which is preliminary data.</text>
</comment>
<dbReference type="SUPFAM" id="SSF90123">
    <property type="entry name" value="ABC transporter transmembrane region"/>
    <property type="match status" value="1"/>
</dbReference>
<evidence type="ECO:0000256" key="7">
    <source>
        <dbReference type="SAM" id="Phobius"/>
    </source>
</evidence>
<dbReference type="RefSeq" id="WP_307213452.1">
    <property type="nucleotide sequence ID" value="NZ_JAUSTI010000002.1"/>
</dbReference>
<feature type="transmembrane region" description="Helical" evidence="7">
    <location>
        <begin position="130"/>
        <end position="155"/>
    </location>
</feature>
<sequence length="576" mass="65388">MQINEVEKQKWGPFFKLIIKSKLPWKWYILNLLFSFALTTVSVKLPQLAGNIMGGEIFDRQIVTTYIGVSLLLTIINVPTSIFASWIELTTDRKIQNLVWTKFIKMPISFFNKLNPTSLTSRVTSDTSQISYTITFLFTLVNIVYGLFLILKTIFDMSSAMVLALSVVIPWVILIAFTIGRFYFKAQHKMQERYANFTNFVTERLTNIRQVKSSGTEELELQQGYEVAMEHYKAQIYKAKVSLISEPAMYSIQSYCQAIILIYGGVLVNRGQLDMASLITMFMYSQSISLYATQFVMFFRFSKEAQGATAKVSEILEVENEELARKKSFALPDEDIRFEGVSFRYGQQEVLSNLNFNIPKGEVTAIIGPSGSGKTTILNMLERFYEPNSGRIMFGNTPVDDINMDEWRNAMGYVAQSSPLLAGSIRDNIVYGLHREAKEEEVIRAAKLANAHDFIMKLPDGYDTDVGEYGSKLSGGERQRVAIARTVIKDPDYLLLDEATSNLDAHNEVEVQKALNNLMKGRTTIVVAHNIQTVKNADNIIVIAGGQIQDIGIHEELYHKENSLYRKYFDLQFGYN</sequence>
<dbReference type="PANTHER" id="PTHR43394">
    <property type="entry name" value="ATP-DEPENDENT PERMEASE MDL1, MITOCHONDRIAL"/>
    <property type="match status" value="1"/>
</dbReference>
<dbReference type="Gene3D" id="1.20.1560.10">
    <property type="entry name" value="ABC transporter type 1, transmembrane domain"/>
    <property type="match status" value="1"/>
</dbReference>
<feature type="transmembrane region" description="Helical" evidence="7">
    <location>
        <begin position="63"/>
        <end position="87"/>
    </location>
</feature>
<feature type="transmembrane region" description="Helical" evidence="7">
    <location>
        <begin position="25"/>
        <end position="43"/>
    </location>
</feature>
<keyword evidence="6 7" id="KW-0472">Membrane</keyword>
<dbReference type="Pfam" id="PF00664">
    <property type="entry name" value="ABC_membrane"/>
    <property type="match status" value="1"/>
</dbReference>
<dbReference type="EMBL" id="JAUSTI010000002">
    <property type="protein sequence ID" value="MDQ0169400.1"/>
    <property type="molecule type" value="Genomic_DNA"/>
</dbReference>
<dbReference type="InterPro" id="IPR003593">
    <property type="entry name" value="AAA+_ATPase"/>
</dbReference>
<protein>
    <submittedName>
        <fullName evidence="10">ATP-binding cassette subfamily B protein AbcA/BmrA</fullName>
    </submittedName>
</protein>
<dbReference type="Gene3D" id="3.40.50.300">
    <property type="entry name" value="P-loop containing nucleotide triphosphate hydrolases"/>
    <property type="match status" value="1"/>
</dbReference>
<evidence type="ECO:0000313" key="10">
    <source>
        <dbReference type="EMBL" id="MDQ0169400.1"/>
    </source>
</evidence>
<gene>
    <name evidence="10" type="ORF">J2T19_000840</name>
</gene>
<dbReference type="InterPro" id="IPR027417">
    <property type="entry name" value="P-loop_NTPase"/>
</dbReference>
<dbReference type="Pfam" id="PF00005">
    <property type="entry name" value="ABC_tran"/>
    <property type="match status" value="1"/>
</dbReference>
<feature type="transmembrane region" description="Helical" evidence="7">
    <location>
        <begin position="161"/>
        <end position="184"/>
    </location>
</feature>
<dbReference type="GO" id="GO:0005524">
    <property type="term" value="F:ATP binding"/>
    <property type="evidence" value="ECO:0007669"/>
    <property type="project" value="UniProtKB-KW"/>
</dbReference>
<dbReference type="PANTHER" id="PTHR43394:SF1">
    <property type="entry name" value="ATP-BINDING CASSETTE SUB-FAMILY B MEMBER 10, MITOCHONDRIAL"/>
    <property type="match status" value="1"/>
</dbReference>
<keyword evidence="3" id="KW-0547">Nucleotide-binding</keyword>
<proteinExistence type="predicted"/>
<dbReference type="InterPro" id="IPR017871">
    <property type="entry name" value="ABC_transporter-like_CS"/>
</dbReference>
<reference evidence="10 11" key="1">
    <citation type="submission" date="2023-07" db="EMBL/GenBank/DDBJ databases">
        <title>Sorghum-associated microbial communities from plants grown in Nebraska, USA.</title>
        <authorList>
            <person name="Schachtman D."/>
        </authorList>
    </citation>
    <scope>NUCLEOTIDE SEQUENCE [LARGE SCALE GENOMIC DNA]</scope>
    <source>
        <strain evidence="10 11">DS1314</strain>
    </source>
</reference>
<dbReference type="SUPFAM" id="SSF52540">
    <property type="entry name" value="P-loop containing nucleoside triphosphate hydrolases"/>
    <property type="match status" value="1"/>
</dbReference>
<keyword evidence="4 10" id="KW-0067">ATP-binding</keyword>
<comment type="subcellular location">
    <subcellularLocation>
        <location evidence="1">Cell membrane</location>
        <topology evidence="1">Multi-pass membrane protein</topology>
    </subcellularLocation>
</comment>
<dbReference type="InterPro" id="IPR003439">
    <property type="entry name" value="ABC_transporter-like_ATP-bd"/>
</dbReference>
<keyword evidence="5 7" id="KW-1133">Transmembrane helix</keyword>
<evidence type="ECO:0000259" key="8">
    <source>
        <dbReference type="PROSITE" id="PS50893"/>
    </source>
</evidence>
<dbReference type="PROSITE" id="PS50929">
    <property type="entry name" value="ABC_TM1F"/>
    <property type="match status" value="1"/>
</dbReference>
<evidence type="ECO:0000313" key="11">
    <source>
        <dbReference type="Proteomes" id="UP001233836"/>
    </source>
</evidence>
<evidence type="ECO:0000256" key="6">
    <source>
        <dbReference type="ARBA" id="ARBA00023136"/>
    </source>
</evidence>
<feature type="domain" description="ABC transmembrane type-1" evidence="9">
    <location>
        <begin position="29"/>
        <end position="304"/>
    </location>
</feature>
<dbReference type="SMART" id="SM00382">
    <property type="entry name" value="AAA"/>
    <property type="match status" value="1"/>
</dbReference>
<keyword evidence="11" id="KW-1185">Reference proteome</keyword>
<name>A0ABT9W8D1_9BACL</name>
<organism evidence="10 11">
    <name type="scientific">Paenibacillus tundrae</name>
    <dbReference type="NCBI Taxonomy" id="528187"/>
    <lineage>
        <taxon>Bacteria</taxon>
        <taxon>Bacillati</taxon>
        <taxon>Bacillota</taxon>
        <taxon>Bacilli</taxon>
        <taxon>Bacillales</taxon>
        <taxon>Paenibacillaceae</taxon>
        <taxon>Paenibacillus</taxon>
    </lineage>
</organism>
<evidence type="ECO:0000256" key="5">
    <source>
        <dbReference type="ARBA" id="ARBA00022989"/>
    </source>
</evidence>
<evidence type="ECO:0000256" key="3">
    <source>
        <dbReference type="ARBA" id="ARBA00022741"/>
    </source>
</evidence>
<feature type="domain" description="ABC transporter" evidence="8">
    <location>
        <begin position="336"/>
        <end position="570"/>
    </location>
</feature>
<keyword evidence="2 7" id="KW-0812">Transmembrane</keyword>
<evidence type="ECO:0000256" key="2">
    <source>
        <dbReference type="ARBA" id="ARBA00022692"/>
    </source>
</evidence>
<dbReference type="InterPro" id="IPR039421">
    <property type="entry name" value="Type_1_exporter"/>
</dbReference>
<feature type="transmembrane region" description="Helical" evidence="7">
    <location>
        <begin position="278"/>
        <end position="299"/>
    </location>
</feature>
<dbReference type="Proteomes" id="UP001233836">
    <property type="component" value="Unassembled WGS sequence"/>
</dbReference>
<accession>A0ABT9W8D1</accession>
<evidence type="ECO:0000256" key="4">
    <source>
        <dbReference type="ARBA" id="ARBA00022840"/>
    </source>
</evidence>
<dbReference type="PROSITE" id="PS00211">
    <property type="entry name" value="ABC_TRANSPORTER_1"/>
    <property type="match status" value="1"/>
</dbReference>
<evidence type="ECO:0000259" key="9">
    <source>
        <dbReference type="PROSITE" id="PS50929"/>
    </source>
</evidence>
<dbReference type="PROSITE" id="PS50893">
    <property type="entry name" value="ABC_TRANSPORTER_2"/>
    <property type="match status" value="1"/>
</dbReference>
<evidence type="ECO:0000256" key="1">
    <source>
        <dbReference type="ARBA" id="ARBA00004651"/>
    </source>
</evidence>